<proteinExistence type="predicted"/>
<dbReference type="AlphaFoldDB" id="A0A0B0P8E1"/>
<evidence type="ECO:0000313" key="2">
    <source>
        <dbReference type="EMBL" id="KHG21192.1"/>
    </source>
</evidence>
<name>A0A0B0P8E1_GOSAR</name>
<dbReference type="EMBL" id="KN417805">
    <property type="protein sequence ID" value="KHG21192.1"/>
    <property type="molecule type" value="Genomic_DNA"/>
</dbReference>
<evidence type="ECO:0000313" key="3">
    <source>
        <dbReference type="Proteomes" id="UP000032142"/>
    </source>
</evidence>
<gene>
    <name evidence="2" type="ORF">F383_26514</name>
</gene>
<keyword evidence="3" id="KW-1185">Reference proteome</keyword>
<dbReference type="Proteomes" id="UP000032142">
    <property type="component" value="Unassembled WGS sequence"/>
</dbReference>
<reference evidence="3" key="1">
    <citation type="submission" date="2014-09" db="EMBL/GenBank/DDBJ databases">
        <authorList>
            <person name="Mudge J."/>
            <person name="Ramaraj T."/>
            <person name="Lindquist I.E."/>
            <person name="Bharti A.K."/>
            <person name="Sundararajan A."/>
            <person name="Cameron C.T."/>
            <person name="Woodward J.E."/>
            <person name="May G.D."/>
            <person name="Brubaker C."/>
            <person name="Broadhvest J."/>
            <person name="Wilkins T.A."/>
        </authorList>
    </citation>
    <scope>NUCLEOTIDE SEQUENCE</scope>
    <source>
        <strain evidence="3">cv. AKA8401</strain>
    </source>
</reference>
<sequence>MESKGVTDLAIRSTTHPVSNPCTF</sequence>
<feature type="compositionally biased region" description="Polar residues" evidence="1">
    <location>
        <begin position="12"/>
        <end position="24"/>
    </location>
</feature>
<organism evidence="2 3">
    <name type="scientific">Gossypium arboreum</name>
    <name type="common">Tree cotton</name>
    <name type="synonym">Gossypium nanking</name>
    <dbReference type="NCBI Taxonomy" id="29729"/>
    <lineage>
        <taxon>Eukaryota</taxon>
        <taxon>Viridiplantae</taxon>
        <taxon>Streptophyta</taxon>
        <taxon>Embryophyta</taxon>
        <taxon>Tracheophyta</taxon>
        <taxon>Spermatophyta</taxon>
        <taxon>Magnoliopsida</taxon>
        <taxon>eudicotyledons</taxon>
        <taxon>Gunneridae</taxon>
        <taxon>Pentapetalae</taxon>
        <taxon>rosids</taxon>
        <taxon>malvids</taxon>
        <taxon>Malvales</taxon>
        <taxon>Malvaceae</taxon>
        <taxon>Malvoideae</taxon>
        <taxon>Gossypium</taxon>
    </lineage>
</organism>
<protein>
    <submittedName>
        <fullName evidence="2">Uncharacterized protein</fullName>
    </submittedName>
</protein>
<feature type="region of interest" description="Disordered" evidence="1">
    <location>
        <begin position="1"/>
        <end position="24"/>
    </location>
</feature>
<accession>A0A0B0P8E1</accession>
<evidence type="ECO:0000256" key="1">
    <source>
        <dbReference type="SAM" id="MobiDB-lite"/>
    </source>
</evidence>